<reference evidence="5" key="1">
    <citation type="submission" date="2020-10" db="EMBL/GenBank/DDBJ databases">
        <title>Diversity and distribution of actinomycetes associated with coral in the coast of Hainan.</title>
        <authorList>
            <person name="Li F."/>
        </authorList>
    </citation>
    <scope>NUCLEOTIDE SEQUENCE</scope>
    <source>
        <strain evidence="5">HNM0983</strain>
    </source>
</reference>
<evidence type="ECO:0000256" key="2">
    <source>
        <dbReference type="ARBA" id="ARBA00023002"/>
    </source>
</evidence>
<dbReference type="PROSITE" id="PS00061">
    <property type="entry name" value="ADH_SHORT"/>
    <property type="match status" value="1"/>
</dbReference>
<dbReference type="FunFam" id="3.40.50.720:FF:000084">
    <property type="entry name" value="Short-chain dehydrogenase reductase"/>
    <property type="match status" value="1"/>
</dbReference>
<dbReference type="InterPro" id="IPR002347">
    <property type="entry name" value="SDR_fam"/>
</dbReference>
<dbReference type="PRINTS" id="PR00081">
    <property type="entry name" value="GDHRDH"/>
</dbReference>
<dbReference type="SMART" id="SM00822">
    <property type="entry name" value="PKS_KR"/>
    <property type="match status" value="1"/>
</dbReference>
<dbReference type="InterPro" id="IPR057326">
    <property type="entry name" value="KR_dom"/>
</dbReference>
<comment type="similarity">
    <text evidence="1 3">Belongs to the short-chain dehydrogenases/reductases (SDR) family.</text>
</comment>
<organism evidence="5 6">
    <name type="scientific">Saccharopolyspora montiporae</name>
    <dbReference type="NCBI Taxonomy" id="2781240"/>
    <lineage>
        <taxon>Bacteria</taxon>
        <taxon>Bacillati</taxon>
        <taxon>Actinomycetota</taxon>
        <taxon>Actinomycetes</taxon>
        <taxon>Pseudonocardiales</taxon>
        <taxon>Pseudonocardiaceae</taxon>
        <taxon>Saccharopolyspora</taxon>
    </lineage>
</organism>
<dbReference type="PANTHER" id="PTHR44196:SF1">
    <property type="entry name" value="DEHYDROGENASE_REDUCTASE SDR FAMILY MEMBER 7B"/>
    <property type="match status" value="1"/>
</dbReference>
<dbReference type="GO" id="GO:0016020">
    <property type="term" value="C:membrane"/>
    <property type="evidence" value="ECO:0007669"/>
    <property type="project" value="TreeGrafter"/>
</dbReference>
<name>A0A929FZH6_9PSEU</name>
<dbReference type="GO" id="GO:0016491">
    <property type="term" value="F:oxidoreductase activity"/>
    <property type="evidence" value="ECO:0007669"/>
    <property type="project" value="UniProtKB-KW"/>
</dbReference>
<keyword evidence="2" id="KW-0560">Oxidoreductase</keyword>
<evidence type="ECO:0000256" key="1">
    <source>
        <dbReference type="ARBA" id="ARBA00006484"/>
    </source>
</evidence>
<dbReference type="Gene3D" id="3.40.50.720">
    <property type="entry name" value="NAD(P)-binding Rossmann-like Domain"/>
    <property type="match status" value="1"/>
</dbReference>
<dbReference type="Pfam" id="PF00106">
    <property type="entry name" value="adh_short"/>
    <property type="match status" value="1"/>
</dbReference>
<accession>A0A929FZH6</accession>
<sequence length="279" mass="29226">MRPFALPGKTCLITGAAGGIGDALARRLAAGGCDLALVDRDEAGLARTAEAARALGCAEISTHVVDLADGGDRTDLAAEVLQRHGRVDLLINNAGVALGGELHQVGLDDFDWIMEINFRGVVTTTKAFLPHLRSNPGAHVVNLSSLFGLMAPGGQVPYAASKYAVRGFTEGLRHELAGSGVGVTVVHPGGIKTGIADSARMGGDAATAEELRAQSRDFNKHLTMPPERAAALIVDAVRNRKPRLVITRTAKVLDVLTRLVPGHYGRVLARLTALSGRGR</sequence>
<evidence type="ECO:0000313" key="5">
    <source>
        <dbReference type="EMBL" id="MBE9373747.1"/>
    </source>
</evidence>
<comment type="caution">
    <text evidence="5">The sequence shown here is derived from an EMBL/GenBank/DDBJ whole genome shotgun (WGS) entry which is preliminary data.</text>
</comment>
<feature type="domain" description="Ketoreductase" evidence="4">
    <location>
        <begin position="9"/>
        <end position="194"/>
    </location>
</feature>
<dbReference type="PANTHER" id="PTHR44196">
    <property type="entry name" value="DEHYDROGENASE/REDUCTASE SDR FAMILY MEMBER 7B"/>
    <property type="match status" value="1"/>
</dbReference>
<dbReference type="RefSeq" id="WP_193927183.1">
    <property type="nucleotide sequence ID" value="NZ_JADEYC010000007.1"/>
</dbReference>
<dbReference type="PRINTS" id="PR00080">
    <property type="entry name" value="SDRFAMILY"/>
</dbReference>
<keyword evidence="6" id="KW-1185">Reference proteome</keyword>
<gene>
    <name evidence="5" type="ORF">IQ251_04700</name>
</gene>
<protein>
    <submittedName>
        <fullName evidence="5">SDR family NAD(P)-dependent oxidoreductase</fullName>
    </submittedName>
</protein>
<dbReference type="InterPro" id="IPR036291">
    <property type="entry name" value="NAD(P)-bd_dom_sf"/>
</dbReference>
<dbReference type="Proteomes" id="UP000598360">
    <property type="component" value="Unassembled WGS sequence"/>
</dbReference>
<proteinExistence type="inferred from homology"/>
<dbReference type="SUPFAM" id="SSF51735">
    <property type="entry name" value="NAD(P)-binding Rossmann-fold domains"/>
    <property type="match status" value="1"/>
</dbReference>
<dbReference type="InterPro" id="IPR020904">
    <property type="entry name" value="Sc_DH/Rdtase_CS"/>
</dbReference>
<dbReference type="AlphaFoldDB" id="A0A929FZH6"/>
<evidence type="ECO:0000313" key="6">
    <source>
        <dbReference type="Proteomes" id="UP000598360"/>
    </source>
</evidence>
<dbReference type="EMBL" id="JADEYC010000007">
    <property type="protein sequence ID" value="MBE9373747.1"/>
    <property type="molecule type" value="Genomic_DNA"/>
</dbReference>
<evidence type="ECO:0000259" key="4">
    <source>
        <dbReference type="SMART" id="SM00822"/>
    </source>
</evidence>
<evidence type="ECO:0000256" key="3">
    <source>
        <dbReference type="RuleBase" id="RU000363"/>
    </source>
</evidence>